<proteinExistence type="predicted"/>
<evidence type="ECO:0000313" key="3">
    <source>
        <dbReference type="Proteomes" id="UP000827092"/>
    </source>
</evidence>
<comment type="caution">
    <text evidence="2">The sequence shown here is derived from an EMBL/GenBank/DDBJ whole genome shotgun (WGS) entry which is preliminary data.</text>
</comment>
<feature type="region of interest" description="Disordered" evidence="1">
    <location>
        <begin position="84"/>
        <end position="105"/>
    </location>
</feature>
<gene>
    <name evidence="2" type="ORF">JTE90_014877</name>
</gene>
<protein>
    <submittedName>
        <fullName evidence="2">Uncharacterized protein</fullName>
    </submittedName>
</protein>
<dbReference type="AlphaFoldDB" id="A0AAV6TJM7"/>
<name>A0AAV6TJM7_9ARAC</name>
<feature type="non-terminal residue" evidence="2">
    <location>
        <position position="1"/>
    </location>
</feature>
<dbReference type="Proteomes" id="UP000827092">
    <property type="component" value="Unassembled WGS sequence"/>
</dbReference>
<accession>A0AAV6TJM7</accession>
<organism evidence="2 3">
    <name type="scientific">Oedothorax gibbosus</name>
    <dbReference type="NCBI Taxonomy" id="931172"/>
    <lineage>
        <taxon>Eukaryota</taxon>
        <taxon>Metazoa</taxon>
        <taxon>Ecdysozoa</taxon>
        <taxon>Arthropoda</taxon>
        <taxon>Chelicerata</taxon>
        <taxon>Arachnida</taxon>
        <taxon>Araneae</taxon>
        <taxon>Araneomorphae</taxon>
        <taxon>Entelegynae</taxon>
        <taxon>Araneoidea</taxon>
        <taxon>Linyphiidae</taxon>
        <taxon>Erigoninae</taxon>
        <taxon>Oedothorax</taxon>
    </lineage>
</organism>
<dbReference type="EMBL" id="JAFNEN010003276">
    <property type="protein sequence ID" value="KAG8172007.1"/>
    <property type="molecule type" value="Genomic_DNA"/>
</dbReference>
<evidence type="ECO:0000313" key="2">
    <source>
        <dbReference type="EMBL" id="KAG8172007.1"/>
    </source>
</evidence>
<sequence>EKRIKEDVYLVPFAMTELALIKMNQSKGLEAKELLEPARHNYKGYPLETIPPLSRPLHLASTPHCRPDSGYPFPLQGSLLPSPSLPQKNDYLQPPADLGACVSLP</sequence>
<keyword evidence="3" id="KW-1185">Reference proteome</keyword>
<reference evidence="2 3" key="1">
    <citation type="journal article" date="2022" name="Nat. Ecol. Evol.">
        <title>A masculinizing supergene underlies an exaggerated male reproductive morph in a spider.</title>
        <authorList>
            <person name="Hendrickx F."/>
            <person name="De Corte Z."/>
            <person name="Sonet G."/>
            <person name="Van Belleghem S.M."/>
            <person name="Kostlbacher S."/>
            <person name="Vangestel C."/>
        </authorList>
    </citation>
    <scope>NUCLEOTIDE SEQUENCE [LARGE SCALE GENOMIC DNA]</scope>
    <source>
        <strain evidence="2">W744_W776</strain>
    </source>
</reference>
<evidence type="ECO:0000256" key="1">
    <source>
        <dbReference type="SAM" id="MobiDB-lite"/>
    </source>
</evidence>